<gene>
    <name evidence="2" type="ORF">THIARS_60296</name>
</gene>
<keyword evidence="1" id="KW-0472">Membrane</keyword>
<dbReference type="RefSeq" id="WP_094159835.1">
    <property type="nucleotide sequence ID" value="NZ_LT592170.1"/>
</dbReference>
<dbReference type="AlphaFoldDB" id="A0A238D2U6"/>
<feature type="transmembrane region" description="Helical" evidence="1">
    <location>
        <begin position="355"/>
        <end position="374"/>
    </location>
</feature>
<feature type="transmembrane region" description="Helical" evidence="1">
    <location>
        <begin position="329"/>
        <end position="349"/>
    </location>
</feature>
<feature type="transmembrane region" description="Helical" evidence="1">
    <location>
        <begin position="381"/>
        <end position="401"/>
    </location>
</feature>
<protein>
    <submittedName>
        <fullName evidence="2">Uncharacterized protein</fullName>
    </submittedName>
</protein>
<feature type="transmembrane region" description="Helical" evidence="1">
    <location>
        <begin position="170"/>
        <end position="187"/>
    </location>
</feature>
<feature type="transmembrane region" description="Helical" evidence="1">
    <location>
        <begin position="193"/>
        <end position="213"/>
    </location>
</feature>
<feature type="transmembrane region" description="Helical" evidence="1">
    <location>
        <begin position="108"/>
        <end position="136"/>
    </location>
</feature>
<dbReference type="Proteomes" id="UP000214566">
    <property type="component" value="Unassembled WGS sequence"/>
</dbReference>
<keyword evidence="1" id="KW-0812">Transmembrane</keyword>
<feature type="transmembrane region" description="Helical" evidence="1">
    <location>
        <begin position="280"/>
        <end position="298"/>
    </location>
</feature>
<feature type="transmembrane region" description="Helical" evidence="1">
    <location>
        <begin position="253"/>
        <end position="274"/>
    </location>
</feature>
<evidence type="ECO:0000313" key="2">
    <source>
        <dbReference type="EMBL" id="SBP87583.1"/>
    </source>
</evidence>
<keyword evidence="1" id="KW-1133">Transmembrane helix</keyword>
<evidence type="ECO:0000313" key="3">
    <source>
        <dbReference type="Proteomes" id="UP000214566"/>
    </source>
</evidence>
<dbReference type="OrthoDB" id="8752287at2"/>
<feature type="transmembrane region" description="Helical" evidence="1">
    <location>
        <begin position="66"/>
        <end position="87"/>
    </location>
</feature>
<keyword evidence="3" id="KW-1185">Reference proteome</keyword>
<sequence>MPYLIIRQLIAWRLRWWGTVTTRAMQRHWQWFVLAGILVPMDTPLRGLLFALSYPLLQTFQPGHDFLWHIVRLGALLVVAALWALVQRQALSGGEGRRYLQTLPLTKTVLRIVDLAVLIPANTVLIAPIVATLLVTSARAQTDGGRDLAAVLVTTALALLLQLTVVERRWFGVIPVLMATLLLSQALEVSTPPQQGIMFLGALGLGLSTLAPFPRHSTRWRTNKRPLAPQLLRVLPPDVRIQCKALLAQPVTLLRVASQLGIVVGANALCVAFGFDSRALPTIALALAVLALISAGWYRTLRDAHARVSTYLNALPLPRHSWFVRDTRFLVILGTVPATVVLVPLYLRASDARAPALPLLLAYWGLIVALRWPLLRGGRQATLLAALTAGAWSAAAVAATIH</sequence>
<evidence type="ECO:0000256" key="1">
    <source>
        <dbReference type="SAM" id="Phobius"/>
    </source>
</evidence>
<reference evidence="2 3" key="1">
    <citation type="submission" date="2016-06" db="EMBL/GenBank/DDBJ databases">
        <authorList>
            <person name="Kjaerup R.B."/>
            <person name="Dalgaard T.S."/>
            <person name="Juul-Madsen H.R."/>
        </authorList>
    </citation>
    <scope>NUCLEOTIDE SEQUENCE [LARGE SCALE GENOMIC DNA]</scope>
    <source>
        <strain evidence="2 3">DSM 16361</strain>
    </source>
</reference>
<organism evidence="2 3">
    <name type="scientific">Thiomonas delicata</name>
    <name type="common">Thiomonas cuprina</name>
    <dbReference type="NCBI Taxonomy" id="364030"/>
    <lineage>
        <taxon>Bacteria</taxon>
        <taxon>Pseudomonadati</taxon>
        <taxon>Pseudomonadota</taxon>
        <taxon>Betaproteobacteria</taxon>
        <taxon>Burkholderiales</taxon>
        <taxon>Thiomonas</taxon>
    </lineage>
</organism>
<accession>A0A238D2U6</accession>
<proteinExistence type="predicted"/>
<feature type="transmembrane region" description="Helical" evidence="1">
    <location>
        <begin position="31"/>
        <end position="54"/>
    </location>
</feature>
<name>A0A238D2U6_THIDL</name>
<feature type="transmembrane region" description="Helical" evidence="1">
    <location>
        <begin position="148"/>
        <end position="165"/>
    </location>
</feature>
<dbReference type="EMBL" id="FLMQ01000055">
    <property type="protein sequence ID" value="SBP87583.1"/>
    <property type="molecule type" value="Genomic_DNA"/>
</dbReference>